<keyword evidence="13" id="KW-1185">Reference proteome</keyword>
<dbReference type="InterPro" id="IPR003448">
    <property type="entry name" value="Mopterin_biosynth_MoaE"/>
</dbReference>
<comment type="subunit">
    <text evidence="6">Heterotetramer of 2 MoaD subunits and 2 MoaE subunits. Also stable as homodimer. The enzyme changes between these two forms during catalysis.</text>
</comment>
<dbReference type="AlphaFoldDB" id="A0A9J7BSG2"/>
<comment type="catalytic activity">
    <reaction evidence="11">
        <text>2 [molybdopterin-synthase sulfur-carrier protein]-C-terminal-Gly-aminoethanethioate + cyclic pyranopterin phosphate + H2O = molybdopterin + 2 [molybdopterin-synthase sulfur-carrier protein]-C-terminal Gly-Gly + 2 H(+)</text>
        <dbReference type="Rhea" id="RHEA:26333"/>
        <dbReference type="Rhea" id="RHEA-COMP:12202"/>
        <dbReference type="Rhea" id="RHEA-COMP:19907"/>
        <dbReference type="ChEBI" id="CHEBI:15377"/>
        <dbReference type="ChEBI" id="CHEBI:15378"/>
        <dbReference type="ChEBI" id="CHEBI:58698"/>
        <dbReference type="ChEBI" id="CHEBI:59648"/>
        <dbReference type="ChEBI" id="CHEBI:90778"/>
        <dbReference type="ChEBI" id="CHEBI:232372"/>
        <dbReference type="EC" id="2.8.1.12"/>
    </reaction>
</comment>
<accession>A0A9J7BSG2</accession>
<comment type="pathway">
    <text evidence="1">Cofactor biosynthesis; molybdopterin biosynthesis.</text>
</comment>
<dbReference type="Pfam" id="PF02391">
    <property type="entry name" value="MoaE"/>
    <property type="match status" value="1"/>
</dbReference>
<dbReference type="Proteomes" id="UP001059380">
    <property type="component" value="Chromosome"/>
</dbReference>
<evidence type="ECO:0000313" key="13">
    <source>
        <dbReference type="Proteomes" id="UP001059380"/>
    </source>
</evidence>
<evidence type="ECO:0000256" key="7">
    <source>
        <dbReference type="ARBA" id="ARBA00029745"/>
    </source>
</evidence>
<dbReference type="InterPro" id="IPR036563">
    <property type="entry name" value="MoaE_sf"/>
</dbReference>
<evidence type="ECO:0000256" key="9">
    <source>
        <dbReference type="ARBA" id="ARBA00030781"/>
    </source>
</evidence>
<evidence type="ECO:0000256" key="6">
    <source>
        <dbReference type="ARBA" id="ARBA00026066"/>
    </source>
</evidence>
<dbReference type="InterPro" id="IPR016155">
    <property type="entry name" value="Mopterin_synth/thiamin_S_b"/>
</dbReference>
<dbReference type="KEGG" id="orp:MOP44_25210"/>
<name>A0A9J7BSG2_9BACT</name>
<dbReference type="InterPro" id="IPR012675">
    <property type="entry name" value="Beta-grasp_dom_sf"/>
</dbReference>
<organism evidence="12 13">
    <name type="scientific">Occallatibacter riparius</name>
    <dbReference type="NCBI Taxonomy" id="1002689"/>
    <lineage>
        <taxon>Bacteria</taxon>
        <taxon>Pseudomonadati</taxon>
        <taxon>Acidobacteriota</taxon>
        <taxon>Terriglobia</taxon>
        <taxon>Terriglobales</taxon>
        <taxon>Acidobacteriaceae</taxon>
        <taxon>Occallatibacter</taxon>
    </lineage>
</organism>
<reference evidence="12" key="1">
    <citation type="submission" date="2021-04" db="EMBL/GenBank/DDBJ databases">
        <title>Phylogenetic analysis of Acidobacteriaceae.</title>
        <authorList>
            <person name="Qiu L."/>
            <person name="Zhang Q."/>
        </authorList>
    </citation>
    <scope>NUCLEOTIDE SEQUENCE</scope>
    <source>
        <strain evidence="12">DSM 25168</strain>
    </source>
</reference>
<dbReference type="GO" id="GO:0030366">
    <property type="term" value="F:molybdopterin synthase activity"/>
    <property type="evidence" value="ECO:0007669"/>
    <property type="project" value="UniProtKB-EC"/>
</dbReference>
<dbReference type="PANTHER" id="PTHR23404">
    <property type="entry name" value="MOLYBDOPTERIN SYNTHASE RELATED"/>
    <property type="match status" value="1"/>
</dbReference>
<dbReference type="SUPFAM" id="SSF54690">
    <property type="entry name" value="Molybdopterin synthase subunit MoaE"/>
    <property type="match status" value="1"/>
</dbReference>
<evidence type="ECO:0000256" key="8">
    <source>
        <dbReference type="ARBA" id="ARBA00030407"/>
    </source>
</evidence>
<comment type="similarity">
    <text evidence="2">Belongs to the MoaE family.</text>
</comment>
<evidence type="ECO:0000313" key="12">
    <source>
        <dbReference type="EMBL" id="UWZ83846.1"/>
    </source>
</evidence>
<dbReference type="GO" id="GO:0006777">
    <property type="term" value="P:Mo-molybdopterin cofactor biosynthetic process"/>
    <property type="evidence" value="ECO:0007669"/>
    <property type="project" value="UniProtKB-KW"/>
</dbReference>
<dbReference type="Gene3D" id="3.10.20.30">
    <property type="match status" value="1"/>
</dbReference>
<evidence type="ECO:0000256" key="2">
    <source>
        <dbReference type="ARBA" id="ARBA00005426"/>
    </source>
</evidence>
<evidence type="ECO:0000256" key="1">
    <source>
        <dbReference type="ARBA" id="ARBA00005046"/>
    </source>
</evidence>
<gene>
    <name evidence="12" type="ORF">MOP44_25210</name>
</gene>
<dbReference type="Gene3D" id="3.90.1170.40">
    <property type="entry name" value="Molybdopterin biosynthesis MoaE subunit"/>
    <property type="match status" value="1"/>
</dbReference>
<proteinExistence type="inferred from homology"/>
<dbReference type="InterPro" id="IPR003749">
    <property type="entry name" value="ThiS/MoaD-like"/>
</dbReference>
<evidence type="ECO:0000256" key="5">
    <source>
        <dbReference type="ARBA" id="ARBA00023150"/>
    </source>
</evidence>
<evidence type="ECO:0000256" key="3">
    <source>
        <dbReference type="ARBA" id="ARBA00011950"/>
    </source>
</evidence>
<dbReference type="Pfam" id="PF02597">
    <property type="entry name" value="ThiS"/>
    <property type="match status" value="1"/>
</dbReference>
<keyword evidence="5" id="KW-0501">Molybdenum cofactor biosynthesis</keyword>
<evidence type="ECO:0000256" key="4">
    <source>
        <dbReference type="ARBA" id="ARBA00013858"/>
    </source>
</evidence>
<dbReference type="SUPFAM" id="SSF54285">
    <property type="entry name" value="MoaD/ThiS"/>
    <property type="match status" value="1"/>
</dbReference>
<dbReference type="RefSeq" id="WP_260793312.1">
    <property type="nucleotide sequence ID" value="NZ_CP093313.1"/>
</dbReference>
<dbReference type="EMBL" id="CP093313">
    <property type="protein sequence ID" value="UWZ83846.1"/>
    <property type="molecule type" value="Genomic_DNA"/>
</dbReference>
<evidence type="ECO:0000256" key="11">
    <source>
        <dbReference type="ARBA" id="ARBA00049878"/>
    </source>
</evidence>
<dbReference type="CDD" id="cd00754">
    <property type="entry name" value="Ubl_MoaD"/>
    <property type="match status" value="1"/>
</dbReference>
<evidence type="ECO:0000256" key="10">
    <source>
        <dbReference type="ARBA" id="ARBA00032474"/>
    </source>
</evidence>
<sequence>MQIRVLPFGILKDWLGASTLELPEGATVATLLERLAAAPAAVPASTWASIAVSVNHEYAQAAQMLREGDEVGLLPPVSGGSGEPDPSSLAHLIRGQGLRTATALYRVPIESAEIIEAIKKGEDGAVVVFDGIVRNNSRGRQTLHLDYEAYEEMAGKQMRELAQESVSRFGVRQVVIVHRLGRLLVGETSVLIVVASAHRAQAYEASRWLIDTLKKTVPIWKKETFVDGAVWADGEPFPEDIAAGRGEPAHG</sequence>
<dbReference type="EC" id="2.8.1.12" evidence="3"/>
<protein>
    <recommendedName>
        <fullName evidence="4">Molybdopterin synthase catalytic subunit</fullName>
        <ecNumber evidence="3">2.8.1.12</ecNumber>
    </recommendedName>
    <alternativeName>
        <fullName evidence="9">MPT synthase subunit 2</fullName>
    </alternativeName>
    <alternativeName>
        <fullName evidence="7">Molybdenum cofactor biosynthesis protein E</fullName>
    </alternativeName>
    <alternativeName>
        <fullName evidence="8">Molybdopterin-converting factor large subunit</fullName>
    </alternativeName>
    <alternativeName>
        <fullName evidence="10">Molybdopterin-converting factor subunit 2</fullName>
    </alternativeName>
</protein>
<dbReference type="CDD" id="cd00756">
    <property type="entry name" value="MoaE"/>
    <property type="match status" value="1"/>
</dbReference>